<proteinExistence type="predicted"/>
<evidence type="ECO:0000313" key="3">
    <source>
        <dbReference type="Proteomes" id="UP001239445"/>
    </source>
</evidence>
<name>A0AAJ0BJA2_9PEZI</name>
<feature type="domain" description="Heterokaryon incompatibility" evidence="1">
    <location>
        <begin position="21"/>
        <end position="159"/>
    </location>
</feature>
<organism evidence="2 3">
    <name type="scientific">Echria macrotheca</name>
    <dbReference type="NCBI Taxonomy" id="438768"/>
    <lineage>
        <taxon>Eukaryota</taxon>
        <taxon>Fungi</taxon>
        <taxon>Dikarya</taxon>
        <taxon>Ascomycota</taxon>
        <taxon>Pezizomycotina</taxon>
        <taxon>Sordariomycetes</taxon>
        <taxon>Sordariomycetidae</taxon>
        <taxon>Sordariales</taxon>
        <taxon>Schizotheciaceae</taxon>
        <taxon>Echria</taxon>
    </lineage>
</organism>
<evidence type="ECO:0000313" key="2">
    <source>
        <dbReference type="EMBL" id="KAK1758238.1"/>
    </source>
</evidence>
<dbReference type="AlphaFoldDB" id="A0AAJ0BJA2"/>
<comment type="caution">
    <text evidence="2">The sequence shown here is derived from an EMBL/GenBank/DDBJ whole genome shotgun (WGS) entry which is preliminary data.</text>
</comment>
<sequence>MIDCSTRAIVQYGALQQSPGYITLSYVWGESSSEGRRFRNRVPRVVPKVINDAIQVVLSLGYRYLWVDRYCIPESHADKHAQLRKMGDIYQNSDLTIIAAAGEGPHHGLPGASATPRRELRPYEFLSGSQPWALYQLPTNLKRVIRDSNWYKRGWTYQEALLCRRQLVFTKDQVYLQCKKTHCMEILCPTLASDHPGIEALGPTAEISSRFAVGRVFHPMTRQLACTEFPTMVNEYARRKLTYEDDILDAFEGILHRFELLARPLENLYGIPLYPIDQSELTDTDALVYGLLWNHAAADMLMGPDMMKGIVRRGAKREFPSWSWTGWKRVFGGGGLEYHFHLWPLSEILSDTGLSLGKNRFKALVEVHAAGLGGNDDPVMPWETQRENILRLIRGGEGTPRIVSLNLLGWVLTFDVAVSKYSSGRGTEMVKLGPFKVHREELAISCCMAAGSGLLPTTKLRCIVLPLTCSLSP</sequence>
<keyword evidence="3" id="KW-1185">Reference proteome</keyword>
<reference evidence="2" key="1">
    <citation type="submission" date="2023-06" db="EMBL/GenBank/DDBJ databases">
        <title>Genome-scale phylogeny and comparative genomics of the fungal order Sordariales.</title>
        <authorList>
            <consortium name="Lawrence Berkeley National Laboratory"/>
            <person name="Hensen N."/>
            <person name="Bonometti L."/>
            <person name="Westerberg I."/>
            <person name="Brannstrom I.O."/>
            <person name="Guillou S."/>
            <person name="Cros-Aarteil S."/>
            <person name="Calhoun S."/>
            <person name="Haridas S."/>
            <person name="Kuo A."/>
            <person name="Mondo S."/>
            <person name="Pangilinan J."/>
            <person name="Riley R."/>
            <person name="Labutti K."/>
            <person name="Andreopoulos B."/>
            <person name="Lipzen A."/>
            <person name="Chen C."/>
            <person name="Yanf M."/>
            <person name="Daum C."/>
            <person name="Ng V."/>
            <person name="Clum A."/>
            <person name="Steindorff A."/>
            <person name="Ohm R."/>
            <person name="Martin F."/>
            <person name="Silar P."/>
            <person name="Natvig D."/>
            <person name="Lalanne C."/>
            <person name="Gautier V."/>
            <person name="Ament-Velasquez S.L."/>
            <person name="Kruys A."/>
            <person name="Hutchinson M.I."/>
            <person name="Powell A.J."/>
            <person name="Barry K."/>
            <person name="Miller A.N."/>
            <person name="Grigoriev I.V."/>
            <person name="Debuchy R."/>
            <person name="Gladieux P."/>
            <person name="Thoren M.H."/>
            <person name="Johannesson H."/>
        </authorList>
    </citation>
    <scope>NUCLEOTIDE SEQUENCE</scope>
    <source>
        <strain evidence="2">PSN4</strain>
    </source>
</reference>
<accession>A0AAJ0BJA2</accession>
<dbReference type="EMBL" id="MU839829">
    <property type="protein sequence ID" value="KAK1758238.1"/>
    <property type="molecule type" value="Genomic_DNA"/>
</dbReference>
<protein>
    <submittedName>
        <fullName evidence="2">Heterokaryon incompatibility protein-domain-containing protein</fullName>
    </submittedName>
</protein>
<dbReference type="InterPro" id="IPR010730">
    <property type="entry name" value="HET"/>
</dbReference>
<dbReference type="PANTHER" id="PTHR33112">
    <property type="entry name" value="DOMAIN PROTEIN, PUTATIVE-RELATED"/>
    <property type="match status" value="1"/>
</dbReference>
<evidence type="ECO:0000259" key="1">
    <source>
        <dbReference type="Pfam" id="PF06985"/>
    </source>
</evidence>
<dbReference type="Proteomes" id="UP001239445">
    <property type="component" value="Unassembled WGS sequence"/>
</dbReference>
<dbReference type="Pfam" id="PF06985">
    <property type="entry name" value="HET"/>
    <property type="match status" value="1"/>
</dbReference>
<dbReference type="PANTHER" id="PTHR33112:SF1">
    <property type="entry name" value="HETEROKARYON INCOMPATIBILITY DOMAIN-CONTAINING PROTEIN"/>
    <property type="match status" value="1"/>
</dbReference>
<gene>
    <name evidence="2" type="ORF">QBC47DRAFT_421013</name>
</gene>